<dbReference type="OrthoDB" id="9804020at2"/>
<dbReference type="InterPro" id="IPR015424">
    <property type="entry name" value="PyrdxlP-dep_Trfase"/>
</dbReference>
<keyword evidence="2" id="KW-0032">Aminotransferase</keyword>
<proteinExistence type="predicted"/>
<dbReference type="RefSeq" id="WP_015045617.1">
    <property type="nucleotide sequence ID" value="NC_018868.3"/>
</dbReference>
<gene>
    <name evidence="6" type="ordered locus">M5M_01065</name>
</gene>
<keyword evidence="3" id="KW-0808">Transferase</keyword>
<accession>K4KEG6</accession>
<dbReference type="Proteomes" id="UP000000466">
    <property type="component" value="Chromosome"/>
</dbReference>
<dbReference type="InterPro" id="IPR015421">
    <property type="entry name" value="PyrdxlP-dep_Trfase_major"/>
</dbReference>
<evidence type="ECO:0000256" key="2">
    <source>
        <dbReference type="ARBA" id="ARBA00022576"/>
    </source>
</evidence>
<evidence type="ECO:0000259" key="5">
    <source>
        <dbReference type="Pfam" id="PF00155"/>
    </source>
</evidence>
<dbReference type="GO" id="GO:0005829">
    <property type="term" value="C:cytosol"/>
    <property type="evidence" value="ECO:0007669"/>
    <property type="project" value="TreeGrafter"/>
</dbReference>
<sequence length="457" mass="50586">MKAPHLVAQPVSVTRKMAAALPKLAKLAAEKGLQLHHLGAGYPHPEVTDPTDYIARSKAWFDHLAQDTSLRDVMRPLYGYTDTLGPRIARERFAEVYGRDFNASIDPDSCIPTIGSTGGINLLCSLFERAGEKIGYITDAPTYAGFLARAGLCQQARIYSVDMDAEGPDPAQLRAQIHRARAEGRFVPFYYTVPDGHNPGGISFSNARRRAILEVLRDEDVLVVEDAPYNYISFDAPEDRPHIFYSLAPEQTVHLFTASKVGLPGPRIGFAFTQARITLKDGSNKALTDLLLTEASSQTLLHNPEALMAFAAFLGDDSFATRASLWPMAEQKIALYRENRDLLLSTLKQRLGDHPDLFQWTEPGAGFFSVFTLNHPSLHCDTAFTERLVADYGVVTIPTFSFYPDDARARNPMAGLNQLRLSFCFSEGEGAARRQQLLDASNAFASALRQECRIDQQ</sequence>
<keyword evidence="7" id="KW-1185">Reference proteome</keyword>
<dbReference type="SUPFAM" id="SSF53383">
    <property type="entry name" value="PLP-dependent transferases"/>
    <property type="match status" value="1"/>
</dbReference>
<dbReference type="InterPro" id="IPR015422">
    <property type="entry name" value="PyrdxlP-dep_Trfase_small"/>
</dbReference>
<comment type="cofactor">
    <cofactor evidence="1">
        <name>pyridoxal 5'-phosphate</name>
        <dbReference type="ChEBI" id="CHEBI:597326"/>
    </cofactor>
</comment>
<evidence type="ECO:0000256" key="1">
    <source>
        <dbReference type="ARBA" id="ARBA00001933"/>
    </source>
</evidence>
<evidence type="ECO:0000313" key="7">
    <source>
        <dbReference type="Proteomes" id="UP000000466"/>
    </source>
</evidence>
<dbReference type="CDD" id="cd00609">
    <property type="entry name" value="AAT_like"/>
    <property type="match status" value="1"/>
</dbReference>
<dbReference type="InterPro" id="IPR050859">
    <property type="entry name" value="Class-I_PLP-dep_aminotransf"/>
</dbReference>
<dbReference type="eggNOG" id="COG1167">
    <property type="taxonomic scope" value="Bacteria"/>
</dbReference>
<dbReference type="GO" id="GO:1901605">
    <property type="term" value="P:alpha-amino acid metabolic process"/>
    <property type="evidence" value="ECO:0007669"/>
    <property type="project" value="TreeGrafter"/>
</dbReference>
<dbReference type="AlphaFoldDB" id="K4KEG6"/>
<evidence type="ECO:0000313" key="6">
    <source>
        <dbReference type="EMBL" id="AFU97444.1"/>
    </source>
</evidence>
<evidence type="ECO:0000256" key="3">
    <source>
        <dbReference type="ARBA" id="ARBA00022679"/>
    </source>
</evidence>
<reference evidence="6 7" key="1">
    <citation type="journal article" date="2013" name="Genome Announc.">
        <title>Complete genome sequence of Simiduia agarivorans SA1(T), a marine bacterium able to degrade a variety of polysaccharides.</title>
        <authorList>
            <person name="Lin S.Y."/>
            <person name="Shieh W.Y."/>
            <person name="Chen J.S."/>
            <person name="Tang S.L."/>
        </authorList>
    </citation>
    <scope>NUCLEOTIDE SEQUENCE [LARGE SCALE GENOMIC DNA]</scope>
    <source>
        <strain evidence="7">DSM 21679 / JCM 13881 / BCRC 17597 / SA1</strain>
    </source>
</reference>
<dbReference type="EMBL" id="CP003746">
    <property type="protein sequence ID" value="AFU97444.1"/>
    <property type="molecule type" value="Genomic_DNA"/>
</dbReference>
<protein>
    <submittedName>
        <fullName evidence="6">GntR family transcriptional regulator</fullName>
    </submittedName>
</protein>
<dbReference type="InterPro" id="IPR004839">
    <property type="entry name" value="Aminotransferase_I/II_large"/>
</dbReference>
<dbReference type="Gene3D" id="3.40.640.10">
    <property type="entry name" value="Type I PLP-dependent aspartate aminotransferase-like (Major domain)"/>
    <property type="match status" value="1"/>
</dbReference>
<dbReference type="GO" id="GO:0030170">
    <property type="term" value="F:pyridoxal phosphate binding"/>
    <property type="evidence" value="ECO:0007669"/>
    <property type="project" value="InterPro"/>
</dbReference>
<dbReference type="STRING" id="1117647.M5M_01065"/>
<dbReference type="HOGENOM" id="CLU_017584_0_6_6"/>
<dbReference type="KEGG" id="saga:M5M_01065"/>
<name>K4KEG6_SIMAS</name>
<dbReference type="PANTHER" id="PTHR42790:SF4">
    <property type="entry name" value="VALINE--PYRUVATE AMINOTRANSFERASE"/>
    <property type="match status" value="1"/>
</dbReference>
<keyword evidence="4" id="KW-0663">Pyridoxal phosphate</keyword>
<evidence type="ECO:0000256" key="4">
    <source>
        <dbReference type="ARBA" id="ARBA00022898"/>
    </source>
</evidence>
<dbReference type="GO" id="GO:0009042">
    <property type="term" value="F:valine-pyruvate transaminase activity"/>
    <property type="evidence" value="ECO:0007669"/>
    <property type="project" value="TreeGrafter"/>
</dbReference>
<feature type="domain" description="Aminotransferase class I/classII large" evidence="5">
    <location>
        <begin position="72"/>
        <end position="415"/>
    </location>
</feature>
<dbReference type="PANTHER" id="PTHR42790">
    <property type="entry name" value="AMINOTRANSFERASE"/>
    <property type="match status" value="1"/>
</dbReference>
<dbReference type="Pfam" id="PF00155">
    <property type="entry name" value="Aminotran_1_2"/>
    <property type="match status" value="1"/>
</dbReference>
<dbReference type="Gene3D" id="3.90.1150.10">
    <property type="entry name" value="Aspartate Aminotransferase, domain 1"/>
    <property type="match status" value="1"/>
</dbReference>
<organism evidence="6 7">
    <name type="scientific">Simiduia agarivorans (strain DSM 21679 / JCM 13881 / BCRC 17597 / SA1)</name>
    <dbReference type="NCBI Taxonomy" id="1117647"/>
    <lineage>
        <taxon>Bacteria</taxon>
        <taxon>Pseudomonadati</taxon>
        <taxon>Pseudomonadota</taxon>
        <taxon>Gammaproteobacteria</taxon>
        <taxon>Cellvibrionales</taxon>
        <taxon>Cellvibrionaceae</taxon>
        <taxon>Simiduia</taxon>
    </lineage>
</organism>